<accession>A0A2N7PKG7</accession>
<dbReference type="NCBIfam" id="TIGR03725">
    <property type="entry name" value="T6A_YeaZ"/>
    <property type="match status" value="1"/>
</dbReference>
<evidence type="ECO:0000313" key="3">
    <source>
        <dbReference type="Proteomes" id="UP000235731"/>
    </source>
</evidence>
<comment type="caution">
    <text evidence="2">The sequence shown here is derived from an EMBL/GenBank/DDBJ whole genome shotgun (WGS) entry which is preliminary data.</text>
</comment>
<keyword evidence="2" id="KW-0808">Transferase</keyword>
<dbReference type="AlphaFoldDB" id="A0A2N7PKG7"/>
<name>A0A2N7PKG7_9BACT</name>
<evidence type="ECO:0000313" key="2">
    <source>
        <dbReference type="EMBL" id="PMP63758.1"/>
    </source>
</evidence>
<evidence type="ECO:0000259" key="1">
    <source>
        <dbReference type="Pfam" id="PF00814"/>
    </source>
</evidence>
<feature type="domain" description="Gcp-like" evidence="1">
    <location>
        <begin position="54"/>
        <end position="156"/>
    </location>
</feature>
<proteinExistence type="predicted"/>
<dbReference type="GO" id="GO:0016740">
    <property type="term" value="F:transferase activity"/>
    <property type="evidence" value="ECO:0007669"/>
    <property type="project" value="UniProtKB-KW"/>
</dbReference>
<reference evidence="2 3" key="1">
    <citation type="submission" date="2018-01" db="EMBL/GenBank/DDBJ databases">
        <title>Metagenomic assembled genomes from two thermal pools in the Uzon Caldera, Kamchatka, Russia.</title>
        <authorList>
            <person name="Wilkins L."/>
            <person name="Ettinger C."/>
        </authorList>
    </citation>
    <scope>NUCLEOTIDE SEQUENCE [LARGE SCALE GENOMIC DNA]</scope>
    <source>
        <strain evidence="2">ZAV-15</strain>
    </source>
</reference>
<gene>
    <name evidence="2" type="primary">tsaB</name>
    <name evidence="2" type="ORF">C0197_01940</name>
</gene>
<dbReference type="Gene3D" id="3.30.420.40">
    <property type="match status" value="2"/>
</dbReference>
<dbReference type="InterPro" id="IPR022496">
    <property type="entry name" value="T6A_TsaB"/>
</dbReference>
<sequence>MEASLESPLIFSISTSGKTGGLALYKEGLLWEINFRAKESYSQGIFKGLTFLKENFKEFLSELDYIAVDIGPGSFTGLRIGLSVVKALDLIRNPSFLPISSLEILAWNYPGSPYPILSIVDAYSKELFIALYQWKGDHFESLLSPSLIPFKELKEIVSGPTLFVSETLEKWEEEFLKLFGENFIKPAIPPLLRAGLLSYVASLKLKKGVIKPIKGEELLPLYLKPSEAERKNAHLSN</sequence>
<organism evidence="2 3">
    <name type="scientific">Caldimicrobium thiodismutans</name>
    <dbReference type="NCBI Taxonomy" id="1653476"/>
    <lineage>
        <taxon>Bacteria</taxon>
        <taxon>Pseudomonadati</taxon>
        <taxon>Thermodesulfobacteriota</taxon>
        <taxon>Thermodesulfobacteria</taxon>
        <taxon>Thermodesulfobacteriales</taxon>
        <taxon>Thermodesulfobacteriaceae</taxon>
        <taxon>Caldimicrobium</taxon>
    </lineage>
</organism>
<dbReference type="GO" id="GO:0002949">
    <property type="term" value="P:tRNA threonylcarbamoyladenosine modification"/>
    <property type="evidence" value="ECO:0007669"/>
    <property type="project" value="InterPro"/>
</dbReference>
<dbReference type="SUPFAM" id="SSF53067">
    <property type="entry name" value="Actin-like ATPase domain"/>
    <property type="match status" value="2"/>
</dbReference>
<dbReference type="InterPro" id="IPR000905">
    <property type="entry name" value="Gcp-like_dom"/>
</dbReference>
<dbReference type="Pfam" id="PF00814">
    <property type="entry name" value="TsaD"/>
    <property type="match status" value="1"/>
</dbReference>
<dbReference type="InterPro" id="IPR043129">
    <property type="entry name" value="ATPase_NBD"/>
</dbReference>
<protein>
    <submittedName>
        <fullName evidence="2">tRNA (Adenosine(37)-N6)-threonylcarbamoyltransferase complex dimerization subunit type 1 TsaB</fullName>
    </submittedName>
</protein>
<dbReference type="Proteomes" id="UP000235731">
    <property type="component" value="Unassembled WGS sequence"/>
</dbReference>
<dbReference type="EMBL" id="PNIE01000028">
    <property type="protein sequence ID" value="PMP63758.1"/>
    <property type="molecule type" value="Genomic_DNA"/>
</dbReference>